<dbReference type="InterPro" id="IPR018979">
    <property type="entry name" value="FERM_N"/>
</dbReference>
<dbReference type="Gene3D" id="3.10.20.90">
    <property type="entry name" value="Phosphatidylinositol 3-kinase Catalytic Subunit, Chain A, domain 1"/>
    <property type="match status" value="1"/>
</dbReference>
<dbReference type="InterPro" id="IPR011993">
    <property type="entry name" value="PH-like_dom_sf"/>
</dbReference>
<dbReference type="InterPro" id="IPR035963">
    <property type="entry name" value="FERM_2"/>
</dbReference>
<dbReference type="Pfam" id="PF00169">
    <property type="entry name" value="PH"/>
    <property type="match status" value="2"/>
</dbReference>
<evidence type="ECO:0000256" key="3">
    <source>
        <dbReference type="ARBA" id="ARBA00022737"/>
    </source>
</evidence>
<dbReference type="PROSITE" id="PS50057">
    <property type="entry name" value="FERM_3"/>
    <property type="match status" value="1"/>
</dbReference>
<dbReference type="CDD" id="cd13235">
    <property type="entry name" value="PH2_FARP1-like"/>
    <property type="match status" value="1"/>
</dbReference>
<dbReference type="InterPro" id="IPR019749">
    <property type="entry name" value="Band_41_domain"/>
</dbReference>
<sequence>MTDQNASIDMNETSSTRPNNSVDGINNANFKKANTNSSSSKNTNQRIHTSKDRQLINVVVSFLDESTTVFQVDHKALGRTLFYQVCESLNLIEVDYFGLSYVDSHGIQYWLDFEKPICKQLSLSSNGPNLSMSFSVKFYTIEPSSLEDDLTRYLFALQIKKDLADGNLLCSENVAALLSSYIIQAECGDYNVEEYSNHFYISKFKLLPQQDDEFEFKVMENHKKLIGLSPGEADLQLLEFAKQLDMYGIKLSPVKDHEGVPLNLSVIHNGILIFQNHTKVNTFEWLKVRKLSFKRKRFFIKLHQEEFFGDVLEFVFQHRNECKNFWKKCIEQHSFFKCYEIKAKSRQKLRIFSRGSSFRYAGRTQQQISEYIKSNNAAATRNAKQKAFQRSSSMKLPDSTIKEEDCFGYSSDMNDTPNSGSLKGQDNNPDSISYTTSCNTMRQMYKSCDTIDQESVCQSSSTIGRGTDFGSHIITEAFQNMNLSNTNLQSTLEFRGFKRSMNQDYYVFRDLVMSERTFLKDLELMHSWFKNDVAKEPSRSSEILSLLFNVSEPLIDLHRSFLTDIEYLLYIWDKDGVETLPPLSKILGTILKWLTHYEQFIERLPFILEQINSSLRLNRDFERICREFETKKGCYTPYSSFLLKPAFHVVFYGEIIQKLIDCICPNHFDYKNLKNIVEQLDMFNLEYDNTLDSLINLVILIELQRDITGFDNIVQSGRRFIREGCLLKLSKKGFQQRLFFLFSDVLIYASRSTSMNYQFKIHGYFSLYNVFVEESESKCGNEHCFTIFAGNKIIILAAFSEDEKQAWMQDIKSIAINRIQSEIDSNANGSGDSNNNNGALASIDQHWTNPLEFDQLDKMQSRTNTIVHVCWQRACSISYYDYRYALTVSFSGYLLRKFKNCSGWQKLWVEFTHFCLFFYKTSDDDFPLASLPVIGYTVSVPNDADNMRKNYVFKLQFKTHIYFFRAESEYAFTKWMQVIQSTMTTNKESLG</sequence>
<keyword evidence="4" id="KW-0965">Cell junction</keyword>
<evidence type="ECO:0000259" key="6">
    <source>
        <dbReference type="PROSITE" id="PS50003"/>
    </source>
</evidence>
<dbReference type="InterPro" id="IPR000299">
    <property type="entry name" value="FERM_domain"/>
</dbReference>
<dbReference type="Gene3D" id="1.20.80.10">
    <property type="match status" value="1"/>
</dbReference>
<dbReference type="InterPro" id="IPR051835">
    <property type="entry name" value="RAC1-GEF"/>
</dbReference>
<feature type="domain" description="FERM" evidence="8">
    <location>
        <begin position="56"/>
        <end position="340"/>
    </location>
</feature>
<dbReference type="InterPro" id="IPR014352">
    <property type="entry name" value="FERM/acyl-CoA-bd_prot_sf"/>
</dbReference>
<evidence type="ECO:0000313" key="10">
    <source>
        <dbReference type="Proteomes" id="UP001142055"/>
    </source>
</evidence>
<evidence type="ECO:0000256" key="4">
    <source>
        <dbReference type="ARBA" id="ARBA00022949"/>
    </source>
</evidence>
<dbReference type="Pfam" id="PF08736">
    <property type="entry name" value="FA"/>
    <property type="match status" value="1"/>
</dbReference>
<dbReference type="PANTHER" id="PTHR45858">
    <property type="entry name" value="FERM DOMAIN CONTAINING PROTEIN"/>
    <property type="match status" value="1"/>
</dbReference>
<dbReference type="FunFam" id="1.20.80.10:FF:000005">
    <property type="entry name" value="FERM, RhoGEF and pleckstrin domain-containing protein 1"/>
    <property type="match status" value="1"/>
</dbReference>
<dbReference type="GO" id="GO:0005085">
    <property type="term" value="F:guanyl-nucleotide exchange factor activity"/>
    <property type="evidence" value="ECO:0007669"/>
    <property type="project" value="UniProtKB-KW"/>
</dbReference>
<dbReference type="Proteomes" id="UP001142055">
    <property type="component" value="Chromosome 1"/>
</dbReference>
<dbReference type="SUPFAM" id="SSF47031">
    <property type="entry name" value="Second domain of FERM"/>
    <property type="match status" value="1"/>
</dbReference>
<dbReference type="GO" id="GO:0048731">
    <property type="term" value="P:system development"/>
    <property type="evidence" value="ECO:0007669"/>
    <property type="project" value="UniProtKB-ARBA"/>
</dbReference>
<feature type="domain" description="DH" evidence="7">
    <location>
        <begin position="503"/>
        <end position="690"/>
    </location>
</feature>
<dbReference type="SMART" id="SM01196">
    <property type="entry name" value="FERM_C"/>
    <property type="match status" value="1"/>
</dbReference>
<feature type="domain" description="PH" evidence="6">
    <location>
        <begin position="887"/>
        <end position="984"/>
    </location>
</feature>
<keyword evidence="3" id="KW-0677">Repeat</keyword>
<organism evidence="9 10">
    <name type="scientific">Blomia tropicalis</name>
    <name type="common">Mite</name>
    <dbReference type="NCBI Taxonomy" id="40697"/>
    <lineage>
        <taxon>Eukaryota</taxon>
        <taxon>Metazoa</taxon>
        <taxon>Ecdysozoa</taxon>
        <taxon>Arthropoda</taxon>
        <taxon>Chelicerata</taxon>
        <taxon>Arachnida</taxon>
        <taxon>Acari</taxon>
        <taxon>Acariformes</taxon>
        <taxon>Sarcoptiformes</taxon>
        <taxon>Astigmata</taxon>
        <taxon>Glycyphagoidea</taxon>
        <taxon>Echimyopodidae</taxon>
        <taxon>Blomia</taxon>
    </lineage>
</organism>
<dbReference type="InterPro" id="IPR019747">
    <property type="entry name" value="FERM_CS"/>
</dbReference>
<dbReference type="SMART" id="SM00295">
    <property type="entry name" value="B41"/>
    <property type="match status" value="1"/>
</dbReference>
<dbReference type="PROSITE" id="PS50010">
    <property type="entry name" value="DH_2"/>
    <property type="match status" value="1"/>
</dbReference>
<dbReference type="Pfam" id="PF00373">
    <property type="entry name" value="FERM_M"/>
    <property type="match status" value="1"/>
</dbReference>
<dbReference type="InterPro" id="IPR041788">
    <property type="entry name" value="FARP1/FARP2/FRMD7_FERM_C"/>
</dbReference>
<dbReference type="SUPFAM" id="SSF54236">
    <property type="entry name" value="Ubiquitin-like"/>
    <property type="match status" value="1"/>
</dbReference>
<dbReference type="CDD" id="cd01220">
    <property type="entry name" value="PH1_FARP1-like"/>
    <property type="match status" value="1"/>
</dbReference>
<evidence type="ECO:0008006" key="11">
    <source>
        <dbReference type="Google" id="ProtNLM"/>
    </source>
</evidence>
<dbReference type="PANTHER" id="PTHR45858:SF5">
    <property type="entry name" value="MOESIN_EZRIN_RADIXIN HOMOLOG 1"/>
    <property type="match status" value="1"/>
</dbReference>
<dbReference type="Pfam" id="PF00621">
    <property type="entry name" value="RhoGEF"/>
    <property type="match status" value="1"/>
</dbReference>
<reference evidence="9" key="1">
    <citation type="submission" date="2022-12" db="EMBL/GenBank/DDBJ databases">
        <title>Genome assemblies of Blomia tropicalis.</title>
        <authorList>
            <person name="Cui Y."/>
        </authorList>
    </citation>
    <scope>NUCLEOTIDE SEQUENCE</scope>
    <source>
        <tissue evidence="9">Adult mites</tissue>
    </source>
</reference>
<dbReference type="PROSITE" id="PS00660">
    <property type="entry name" value="FERM_1"/>
    <property type="match status" value="1"/>
</dbReference>
<feature type="compositionally biased region" description="Polar residues" evidence="5">
    <location>
        <begin position="1"/>
        <end position="24"/>
    </location>
</feature>
<proteinExistence type="predicted"/>
<keyword evidence="2" id="KW-0344">Guanine-nucleotide releasing factor</keyword>
<dbReference type="AlphaFoldDB" id="A0A9Q0RNL0"/>
<dbReference type="InterPro" id="IPR001849">
    <property type="entry name" value="PH_domain"/>
</dbReference>
<dbReference type="InterPro" id="IPR029071">
    <property type="entry name" value="Ubiquitin-like_domsf"/>
</dbReference>
<dbReference type="OMA" id="HKHMPED"/>
<dbReference type="EMBL" id="JAPWDV010000001">
    <property type="protein sequence ID" value="KAJ6222518.1"/>
    <property type="molecule type" value="Genomic_DNA"/>
</dbReference>
<comment type="caution">
    <text evidence="9">The sequence shown here is derived from an EMBL/GenBank/DDBJ whole genome shotgun (WGS) entry which is preliminary data.</text>
</comment>
<feature type="compositionally biased region" description="Low complexity" evidence="5">
    <location>
        <begin position="26"/>
        <end position="44"/>
    </location>
</feature>
<dbReference type="PRINTS" id="PR00935">
    <property type="entry name" value="BAND41"/>
</dbReference>
<gene>
    <name evidence="9" type="ORF">RDWZM_001063</name>
</gene>
<evidence type="ECO:0000313" key="9">
    <source>
        <dbReference type="EMBL" id="KAJ6222518.1"/>
    </source>
</evidence>
<feature type="domain" description="PH" evidence="6">
    <location>
        <begin position="719"/>
        <end position="816"/>
    </location>
</feature>
<dbReference type="SUPFAM" id="SSF48065">
    <property type="entry name" value="DBL homology domain (DH-domain)"/>
    <property type="match status" value="1"/>
</dbReference>
<dbReference type="InterPro" id="IPR035899">
    <property type="entry name" value="DBL_dom_sf"/>
</dbReference>
<evidence type="ECO:0000259" key="8">
    <source>
        <dbReference type="PROSITE" id="PS50057"/>
    </source>
</evidence>
<dbReference type="GO" id="GO:0009887">
    <property type="term" value="P:animal organ morphogenesis"/>
    <property type="evidence" value="ECO:0007669"/>
    <property type="project" value="UniProtKB-ARBA"/>
</dbReference>
<dbReference type="GO" id="GO:0071944">
    <property type="term" value="C:cell periphery"/>
    <property type="evidence" value="ECO:0007669"/>
    <property type="project" value="UniProtKB-ARBA"/>
</dbReference>
<dbReference type="GO" id="GO:0070161">
    <property type="term" value="C:anchoring junction"/>
    <property type="evidence" value="ECO:0007669"/>
    <property type="project" value="UniProtKB-SubCell"/>
</dbReference>
<dbReference type="Gene3D" id="2.30.29.30">
    <property type="entry name" value="Pleckstrin-homology domain (PH domain)/Phosphotyrosine-binding domain (PTB)"/>
    <property type="match status" value="3"/>
</dbReference>
<dbReference type="Pfam" id="PF09380">
    <property type="entry name" value="FERM_C"/>
    <property type="match status" value="1"/>
</dbReference>
<dbReference type="SMART" id="SM00325">
    <property type="entry name" value="RhoGEF"/>
    <property type="match status" value="1"/>
</dbReference>
<dbReference type="SMART" id="SM01195">
    <property type="entry name" value="FA"/>
    <property type="match status" value="1"/>
</dbReference>
<keyword evidence="10" id="KW-1185">Reference proteome</keyword>
<dbReference type="SMART" id="SM00233">
    <property type="entry name" value="PH"/>
    <property type="match status" value="2"/>
</dbReference>
<evidence type="ECO:0000256" key="1">
    <source>
        <dbReference type="ARBA" id="ARBA00004282"/>
    </source>
</evidence>
<dbReference type="PROSITE" id="PS50003">
    <property type="entry name" value="PH_DOMAIN"/>
    <property type="match status" value="2"/>
</dbReference>
<dbReference type="FunFam" id="3.10.20.90:FF:000040">
    <property type="entry name" value="FERM, RhoGEF and pleckstrin domain-containing protein"/>
    <property type="match status" value="1"/>
</dbReference>
<dbReference type="SUPFAM" id="SSF50729">
    <property type="entry name" value="PH domain-like"/>
    <property type="match status" value="3"/>
</dbReference>
<feature type="region of interest" description="Disordered" evidence="5">
    <location>
        <begin position="1"/>
        <end position="48"/>
    </location>
</feature>
<dbReference type="CDD" id="cd13193">
    <property type="entry name" value="FERM_C_FARP1-like"/>
    <property type="match status" value="1"/>
</dbReference>
<evidence type="ECO:0000256" key="2">
    <source>
        <dbReference type="ARBA" id="ARBA00022658"/>
    </source>
</evidence>
<evidence type="ECO:0000256" key="5">
    <source>
        <dbReference type="SAM" id="MobiDB-lite"/>
    </source>
</evidence>
<dbReference type="FunFam" id="2.30.29.30:FF:000046">
    <property type="entry name" value="FERM, RhoGEF and pleckstrin domain-containing protein 1"/>
    <property type="match status" value="1"/>
</dbReference>
<name>A0A9Q0RNL0_BLOTA</name>
<evidence type="ECO:0000259" key="7">
    <source>
        <dbReference type="PROSITE" id="PS50010"/>
    </source>
</evidence>
<dbReference type="InterPro" id="IPR014847">
    <property type="entry name" value="FA"/>
</dbReference>
<dbReference type="InterPro" id="IPR019748">
    <property type="entry name" value="FERM_central"/>
</dbReference>
<comment type="subcellular location">
    <subcellularLocation>
        <location evidence="1">Cell junction</location>
    </subcellularLocation>
</comment>
<dbReference type="InterPro" id="IPR018980">
    <property type="entry name" value="FERM_PH-like_C"/>
</dbReference>
<dbReference type="CDD" id="cd14473">
    <property type="entry name" value="FERM_B-lobe"/>
    <property type="match status" value="1"/>
</dbReference>
<accession>A0A9Q0RNL0</accession>
<dbReference type="Pfam" id="PF09379">
    <property type="entry name" value="FERM_N"/>
    <property type="match status" value="1"/>
</dbReference>
<dbReference type="Gene3D" id="1.20.900.10">
    <property type="entry name" value="Dbl homology (DH) domain"/>
    <property type="match status" value="1"/>
</dbReference>
<dbReference type="InterPro" id="IPR000219">
    <property type="entry name" value="DH_dom"/>
</dbReference>
<dbReference type="FunFam" id="2.30.29.30:FF:000002">
    <property type="entry name" value="Band 4.1-like protein 5 isoform 1"/>
    <property type="match status" value="1"/>
</dbReference>
<protein>
    <recommendedName>
        <fullName evidence="11">Moesin/ezrin/radixin homolog 1</fullName>
    </recommendedName>
</protein>